<dbReference type="AlphaFoldDB" id="A0A9D4E2W5"/>
<reference evidence="2" key="1">
    <citation type="journal article" date="2019" name="bioRxiv">
        <title>The Genome of the Zebra Mussel, Dreissena polymorpha: A Resource for Invasive Species Research.</title>
        <authorList>
            <person name="McCartney M.A."/>
            <person name="Auch B."/>
            <person name="Kono T."/>
            <person name="Mallez S."/>
            <person name="Zhang Y."/>
            <person name="Obille A."/>
            <person name="Becker A."/>
            <person name="Abrahante J.E."/>
            <person name="Garbe J."/>
            <person name="Badalamenti J.P."/>
            <person name="Herman A."/>
            <person name="Mangelson H."/>
            <person name="Liachko I."/>
            <person name="Sullivan S."/>
            <person name="Sone E.D."/>
            <person name="Koren S."/>
            <person name="Silverstein K.A.T."/>
            <person name="Beckman K.B."/>
            <person name="Gohl D.M."/>
        </authorList>
    </citation>
    <scope>NUCLEOTIDE SEQUENCE</scope>
    <source>
        <strain evidence="2">Duluth1</strain>
        <tissue evidence="2">Whole animal</tissue>
    </source>
</reference>
<accession>A0A9D4E2W5</accession>
<proteinExistence type="predicted"/>
<reference evidence="2" key="2">
    <citation type="submission" date="2020-11" db="EMBL/GenBank/DDBJ databases">
        <authorList>
            <person name="McCartney M.A."/>
            <person name="Auch B."/>
            <person name="Kono T."/>
            <person name="Mallez S."/>
            <person name="Becker A."/>
            <person name="Gohl D.M."/>
            <person name="Silverstein K.A.T."/>
            <person name="Koren S."/>
            <person name="Bechman K.B."/>
            <person name="Herman A."/>
            <person name="Abrahante J.E."/>
            <person name="Garbe J."/>
        </authorList>
    </citation>
    <scope>NUCLEOTIDE SEQUENCE</scope>
    <source>
        <strain evidence="2">Duluth1</strain>
        <tissue evidence="2">Whole animal</tissue>
    </source>
</reference>
<evidence type="ECO:0000256" key="1">
    <source>
        <dbReference type="SAM" id="MobiDB-lite"/>
    </source>
</evidence>
<feature type="compositionally biased region" description="Basic residues" evidence="1">
    <location>
        <begin position="27"/>
        <end position="40"/>
    </location>
</feature>
<feature type="compositionally biased region" description="Basic and acidic residues" evidence="1">
    <location>
        <begin position="1"/>
        <end position="15"/>
    </location>
</feature>
<dbReference type="EMBL" id="JAIWYP010000009">
    <property type="protein sequence ID" value="KAH3771823.1"/>
    <property type="molecule type" value="Genomic_DNA"/>
</dbReference>
<evidence type="ECO:0000313" key="3">
    <source>
        <dbReference type="Proteomes" id="UP000828390"/>
    </source>
</evidence>
<dbReference type="Proteomes" id="UP000828390">
    <property type="component" value="Unassembled WGS sequence"/>
</dbReference>
<name>A0A9D4E2W5_DREPO</name>
<protein>
    <submittedName>
        <fullName evidence="2">Uncharacterized protein</fullName>
    </submittedName>
</protein>
<evidence type="ECO:0000313" key="2">
    <source>
        <dbReference type="EMBL" id="KAH3771823.1"/>
    </source>
</evidence>
<feature type="region of interest" description="Disordered" evidence="1">
    <location>
        <begin position="1"/>
        <end position="40"/>
    </location>
</feature>
<comment type="caution">
    <text evidence="2">The sequence shown here is derived from an EMBL/GenBank/DDBJ whole genome shotgun (WGS) entry which is preliminary data.</text>
</comment>
<keyword evidence="3" id="KW-1185">Reference proteome</keyword>
<gene>
    <name evidence="2" type="ORF">DPMN_173152</name>
</gene>
<sequence length="51" mass="5713">MQHGRRDDDRGHSVADDLPASISKSSGFKHKAKQIQRNRQVARKVLVDTGD</sequence>
<organism evidence="2 3">
    <name type="scientific">Dreissena polymorpha</name>
    <name type="common">Zebra mussel</name>
    <name type="synonym">Mytilus polymorpha</name>
    <dbReference type="NCBI Taxonomy" id="45954"/>
    <lineage>
        <taxon>Eukaryota</taxon>
        <taxon>Metazoa</taxon>
        <taxon>Spiralia</taxon>
        <taxon>Lophotrochozoa</taxon>
        <taxon>Mollusca</taxon>
        <taxon>Bivalvia</taxon>
        <taxon>Autobranchia</taxon>
        <taxon>Heteroconchia</taxon>
        <taxon>Euheterodonta</taxon>
        <taxon>Imparidentia</taxon>
        <taxon>Neoheterodontei</taxon>
        <taxon>Myida</taxon>
        <taxon>Dreissenoidea</taxon>
        <taxon>Dreissenidae</taxon>
        <taxon>Dreissena</taxon>
    </lineage>
</organism>